<dbReference type="InterPro" id="IPR009071">
    <property type="entry name" value="HMG_box_dom"/>
</dbReference>
<evidence type="ECO:0000313" key="4">
    <source>
        <dbReference type="Proteomes" id="UP000789375"/>
    </source>
</evidence>
<evidence type="ECO:0000259" key="2">
    <source>
        <dbReference type="PROSITE" id="PS50118"/>
    </source>
</evidence>
<keyword evidence="1" id="KW-0238">DNA-binding</keyword>
<evidence type="ECO:0000256" key="1">
    <source>
        <dbReference type="PROSITE-ProRule" id="PRU00267"/>
    </source>
</evidence>
<sequence length="206" mass="24517">MPKCLTNRKPRSEKKPRIPTEVPIVRAFVDKFDQCTIKLLCSDKYASKPKLSIEKDGKPSRPSNNFFQFKNTVNQYAQDHNLMVDQTILCNDRNILTKVASELWHFYLTSEQKNIFSELFKLAKQDHEKRFPNYKYKPKRFKSDYRFNLETKSPATNDQQDQRSDQQMLFNDMTDDINDYYLDSSFATIEDQVISIFFDESIIFRF</sequence>
<dbReference type="GO" id="GO:0003677">
    <property type="term" value="F:DNA binding"/>
    <property type="evidence" value="ECO:0007669"/>
    <property type="project" value="UniProtKB-UniRule"/>
</dbReference>
<evidence type="ECO:0000313" key="3">
    <source>
        <dbReference type="EMBL" id="CAG8595340.1"/>
    </source>
</evidence>
<protein>
    <submittedName>
        <fullName evidence="3">1257_t:CDS:1</fullName>
    </submittedName>
</protein>
<accession>A0A9N9CCL3</accession>
<dbReference type="SUPFAM" id="SSF47095">
    <property type="entry name" value="HMG-box"/>
    <property type="match status" value="1"/>
</dbReference>
<dbReference type="GO" id="GO:0005634">
    <property type="term" value="C:nucleus"/>
    <property type="evidence" value="ECO:0007669"/>
    <property type="project" value="UniProtKB-UniRule"/>
</dbReference>
<dbReference type="AlphaFoldDB" id="A0A9N9CCL3"/>
<feature type="domain" description="HMG box" evidence="2">
    <location>
        <begin position="59"/>
        <end position="135"/>
    </location>
</feature>
<dbReference type="Proteomes" id="UP000789375">
    <property type="component" value="Unassembled WGS sequence"/>
</dbReference>
<name>A0A9N9CCL3_FUNMO</name>
<gene>
    <name evidence="3" type="ORF">FMOSSE_LOCUS8661</name>
</gene>
<dbReference type="InterPro" id="IPR036910">
    <property type="entry name" value="HMG_box_dom_sf"/>
</dbReference>
<dbReference type="Gene3D" id="1.10.30.10">
    <property type="entry name" value="High mobility group box domain"/>
    <property type="match status" value="1"/>
</dbReference>
<dbReference type="PROSITE" id="PS50118">
    <property type="entry name" value="HMG_BOX_2"/>
    <property type="match status" value="1"/>
</dbReference>
<organism evidence="3 4">
    <name type="scientific">Funneliformis mosseae</name>
    <name type="common">Endomycorrhizal fungus</name>
    <name type="synonym">Glomus mosseae</name>
    <dbReference type="NCBI Taxonomy" id="27381"/>
    <lineage>
        <taxon>Eukaryota</taxon>
        <taxon>Fungi</taxon>
        <taxon>Fungi incertae sedis</taxon>
        <taxon>Mucoromycota</taxon>
        <taxon>Glomeromycotina</taxon>
        <taxon>Glomeromycetes</taxon>
        <taxon>Glomerales</taxon>
        <taxon>Glomeraceae</taxon>
        <taxon>Funneliformis</taxon>
    </lineage>
</organism>
<proteinExistence type="predicted"/>
<keyword evidence="1" id="KW-0539">Nucleus</keyword>
<comment type="caution">
    <text evidence="3">The sequence shown here is derived from an EMBL/GenBank/DDBJ whole genome shotgun (WGS) entry which is preliminary data.</text>
</comment>
<feature type="DNA-binding region" description="HMG box" evidence="1">
    <location>
        <begin position="59"/>
        <end position="135"/>
    </location>
</feature>
<dbReference type="EMBL" id="CAJVPP010002295">
    <property type="protein sequence ID" value="CAG8595340.1"/>
    <property type="molecule type" value="Genomic_DNA"/>
</dbReference>
<reference evidence="3" key="1">
    <citation type="submission" date="2021-06" db="EMBL/GenBank/DDBJ databases">
        <authorList>
            <person name="Kallberg Y."/>
            <person name="Tangrot J."/>
            <person name="Rosling A."/>
        </authorList>
    </citation>
    <scope>NUCLEOTIDE SEQUENCE</scope>
    <source>
        <strain evidence="3">87-6 pot B 2015</strain>
    </source>
</reference>
<keyword evidence="4" id="KW-1185">Reference proteome</keyword>